<dbReference type="Gene3D" id="1.25.40.10">
    <property type="entry name" value="Tetratricopeptide repeat domain"/>
    <property type="match status" value="1"/>
</dbReference>
<keyword evidence="2" id="KW-0067">ATP-binding</keyword>
<name>A0A934TRA0_9BURK</name>
<dbReference type="GO" id="GO:0005524">
    <property type="term" value="F:ATP binding"/>
    <property type="evidence" value="ECO:0007669"/>
    <property type="project" value="UniProtKB-KW"/>
</dbReference>
<dbReference type="Pfam" id="PF13191">
    <property type="entry name" value="AAA_16"/>
    <property type="match status" value="1"/>
</dbReference>
<dbReference type="CDD" id="cd07302">
    <property type="entry name" value="CHD"/>
    <property type="match status" value="1"/>
</dbReference>
<dbReference type="GO" id="GO:0009190">
    <property type="term" value="P:cyclic nucleotide biosynthetic process"/>
    <property type="evidence" value="ECO:0007669"/>
    <property type="project" value="InterPro"/>
</dbReference>
<dbReference type="InterPro" id="IPR027417">
    <property type="entry name" value="P-loop_NTPase"/>
</dbReference>
<dbReference type="InterPro" id="IPR011990">
    <property type="entry name" value="TPR-like_helical_dom_sf"/>
</dbReference>
<dbReference type="SUPFAM" id="SSF52540">
    <property type="entry name" value="P-loop containing nucleoside triphosphate hydrolases"/>
    <property type="match status" value="1"/>
</dbReference>
<proteinExistence type="predicted"/>
<dbReference type="EMBL" id="JAEPWM010000002">
    <property type="protein sequence ID" value="MBK6005880.1"/>
    <property type="molecule type" value="Genomic_DNA"/>
</dbReference>
<dbReference type="InterPro" id="IPR001054">
    <property type="entry name" value="A/G_cyclase"/>
</dbReference>
<dbReference type="GO" id="GO:0035556">
    <property type="term" value="P:intracellular signal transduction"/>
    <property type="evidence" value="ECO:0007669"/>
    <property type="project" value="InterPro"/>
</dbReference>
<protein>
    <submittedName>
        <fullName evidence="4">AAA family ATPase</fullName>
    </submittedName>
</protein>
<dbReference type="PROSITE" id="PS50125">
    <property type="entry name" value="GUANYLATE_CYCLASE_2"/>
    <property type="match status" value="1"/>
</dbReference>
<dbReference type="Proteomes" id="UP000630528">
    <property type="component" value="Unassembled WGS sequence"/>
</dbReference>
<reference evidence="4" key="1">
    <citation type="journal article" date="2012" name="J. Microbiol. Biotechnol.">
        <title>Ramlibacter ginsenosidimutans sp. nov., with ginsenoside-converting activity.</title>
        <authorList>
            <person name="Wang L."/>
            <person name="An D.S."/>
            <person name="Kim S.G."/>
            <person name="Jin F.X."/>
            <person name="Kim S.C."/>
            <person name="Lee S.T."/>
            <person name="Im W.T."/>
        </authorList>
    </citation>
    <scope>NUCLEOTIDE SEQUENCE</scope>
    <source>
        <strain evidence="4">KACC 17527</strain>
    </source>
</reference>
<accession>A0A934TRA0</accession>
<dbReference type="PANTHER" id="PTHR16305">
    <property type="entry name" value="TESTICULAR SOLUBLE ADENYLYL CYCLASE"/>
    <property type="match status" value="1"/>
</dbReference>
<comment type="caution">
    <text evidence="4">The sequence shown here is derived from an EMBL/GenBank/DDBJ whole genome shotgun (WGS) entry which is preliminary data.</text>
</comment>
<dbReference type="InterPro" id="IPR029787">
    <property type="entry name" value="Nucleotide_cyclase"/>
</dbReference>
<gene>
    <name evidence="4" type="ORF">JJB11_07210</name>
</gene>
<dbReference type="Pfam" id="PF00211">
    <property type="entry name" value="Guanylate_cyc"/>
    <property type="match status" value="1"/>
</dbReference>
<evidence type="ECO:0000256" key="2">
    <source>
        <dbReference type="ARBA" id="ARBA00022840"/>
    </source>
</evidence>
<dbReference type="RefSeq" id="WP_201167754.1">
    <property type="nucleotide sequence ID" value="NZ_JAEPWM010000002.1"/>
</dbReference>
<dbReference type="PANTHER" id="PTHR16305:SF28">
    <property type="entry name" value="GUANYLATE CYCLASE DOMAIN-CONTAINING PROTEIN"/>
    <property type="match status" value="1"/>
</dbReference>
<feature type="domain" description="Guanylate cyclase" evidence="3">
    <location>
        <begin position="344"/>
        <end position="459"/>
    </location>
</feature>
<evidence type="ECO:0000259" key="3">
    <source>
        <dbReference type="PROSITE" id="PS50125"/>
    </source>
</evidence>
<organism evidence="4 5">
    <name type="scientific">Ramlibacter ginsenosidimutans</name>
    <dbReference type="NCBI Taxonomy" id="502333"/>
    <lineage>
        <taxon>Bacteria</taxon>
        <taxon>Pseudomonadati</taxon>
        <taxon>Pseudomonadota</taxon>
        <taxon>Betaproteobacteria</taxon>
        <taxon>Burkholderiales</taxon>
        <taxon>Comamonadaceae</taxon>
        <taxon>Ramlibacter</taxon>
    </lineage>
</organism>
<evidence type="ECO:0000256" key="1">
    <source>
        <dbReference type="ARBA" id="ARBA00022741"/>
    </source>
</evidence>
<evidence type="ECO:0000313" key="5">
    <source>
        <dbReference type="Proteomes" id="UP000630528"/>
    </source>
</evidence>
<dbReference type="GO" id="GO:0005737">
    <property type="term" value="C:cytoplasm"/>
    <property type="evidence" value="ECO:0007669"/>
    <property type="project" value="TreeGrafter"/>
</dbReference>
<dbReference type="SUPFAM" id="SSF48452">
    <property type="entry name" value="TPR-like"/>
    <property type="match status" value="1"/>
</dbReference>
<keyword evidence="1" id="KW-0547">Nucleotide-binding</keyword>
<dbReference type="InterPro" id="IPR041664">
    <property type="entry name" value="AAA_16"/>
</dbReference>
<dbReference type="Gene3D" id="3.30.70.1230">
    <property type="entry name" value="Nucleotide cyclase"/>
    <property type="match status" value="1"/>
</dbReference>
<dbReference type="GO" id="GO:0004016">
    <property type="term" value="F:adenylate cyclase activity"/>
    <property type="evidence" value="ECO:0007669"/>
    <property type="project" value="TreeGrafter"/>
</dbReference>
<dbReference type="SMART" id="SM00044">
    <property type="entry name" value="CYCc"/>
    <property type="match status" value="1"/>
</dbReference>
<dbReference type="SUPFAM" id="SSF55073">
    <property type="entry name" value="Nucleotide cyclase"/>
    <property type="match status" value="1"/>
</dbReference>
<keyword evidence="5" id="KW-1185">Reference proteome</keyword>
<reference evidence="4" key="2">
    <citation type="submission" date="2021-01" db="EMBL/GenBank/DDBJ databases">
        <authorList>
            <person name="Kang M."/>
        </authorList>
    </citation>
    <scope>NUCLEOTIDE SEQUENCE</scope>
    <source>
        <strain evidence="4">KACC 17527</strain>
    </source>
</reference>
<evidence type="ECO:0000313" key="4">
    <source>
        <dbReference type="EMBL" id="MBK6005880.1"/>
    </source>
</evidence>
<sequence length="1366" mass="148233">MDTPASTPSSEGAAIHLTLLAQRDGLAAVLTDLGLLARMETLQLDAAELARIRRALDGGATPEVPVPTLLLSKLLPEGIVRLLRELPGGCLNLQLDPSLAWVPWELLWDGKDWLGEKFQVCRRITAEPARVRATDRPLDRGVLKVLVVEGCDDEADAAAAPLSASLRSLGGLAVSVVQASDLPRPELLRLIGSHAVVHYVGPVDGRPAAGGSVLWWRQDEPLDLSAIASLASPPRLLISQAQAPTQALAAAANAAVAVAACRLGLNLLTCHAARGARPHGFLRDVYTAFLRGATAAEAVRASRASFRQQDGAAALALLRPELHGDGSFVLNEVRAPVDNVRQVTIVSIDLAGSTRLMGKLGAERYSELLAQYHERCDEILRSRGGSPDDFQGDDGAMCYFGTPVAREDAAAQALHASLELVDAVQALGLGIRIGVCTGQVVVREGQPVGPAIHLAARLQSVATPGTVVVGESTRRIVKERFQFEPLEDGILLKGFDGPQVCHRLLGAAPLAAEQADTGRLPTVTPFVGRRNELQALQEHWAAAQQGSLRIARVLGEAGIGKSRLVREFKQILVNGGHVVFEARCSPEHANSAFHPLIQALRKELWLGAGQDPEAMLARLRAMVTRTGELEDGATALLADLLSLPVAAPHPILEQSAERRRQLTVDLLVALALQVVRGRPGCMIVEDIHWLDPSTAEFLDRLTFAAREMPVLVCVTARTDAELRWRPRFAVYETELRGLSAELSRAMVLSACGRQRLPPELLQLIAARSDGVPLFLEESTRMALDLSTGQEPSDLATMPVPSTVLDLLTARLDRLGPGKELAQVGGTIGREFPLALLRAVLQHPASPLEPQDLTERLAELVRAGMLVAREDEAGPRFAFRHQLMRDAAYGSLLERDRVRLHKVIANVLSESFSGLAQRHPELLAYHYTEAGMDAQALRQWETAARQAAARSAHAEAISHVGNALAVLQRMPKDQDLLRLELRLQLLLAGPLIATRGYGADRVERAYARARELAALLGDEGAVMRVLLGLEAYHFMRANFEKARAHAVEAAARAEVGGAAIHRIQTQWALANIRMHQGDMLRAVQEMDACRAAYMRLAHRPEAVQDPGVMCLCYSAWSLWQLGLPDEARRRVMEVVAHAESIRHQFSLGEAYGFRAAVLHFRGENREALVSAERAVQICEENGFTVWLAHARIMRGRIAAELGDVAAGVDEMRQGYEAWTASGAVVTTPFYLAMRAEGHALDHRPEDGLALLEQALAIVNRTGERYYEAEVHRLIGRLTLQSAARAGLDRRAEAETWMQQALQCARSRELGSLALRAAIDLADLWQREGRGEQARALLAEACTAIEGGEGTRDITAARERMKVGATTS</sequence>